<keyword evidence="1" id="KW-1133">Transmembrane helix</keyword>
<dbReference type="Pfam" id="PF02738">
    <property type="entry name" value="MoCoBD_1"/>
    <property type="match status" value="1"/>
</dbReference>
<dbReference type="InterPro" id="IPR000674">
    <property type="entry name" value="Ald_Oxase/Xan_DH_a/b"/>
</dbReference>
<accession>A0A501XIQ9</accession>
<evidence type="ECO:0000313" key="4">
    <source>
        <dbReference type="Proteomes" id="UP000319897"/>
    </source>
</evidence>
<dbReference type="Proteomes" id="UP000319897">
    <property type="component" value="Unassembled WGS sequence"/>
</dbReference>
<dbReference type="EMBL" id="VFSU01000028">
    <property type="protein sequence ID" value="TPE60157.1"/>
    <property type="molecule type" value="Genomic_DNA"/>
</dbReference>
<evidence type="ECO:0000256" key="1">
    <source>
        <dbReference type="SAM" id="Phobius"/>
    </source>
</evidence>
<dbReference type="Pfam" id="PF20256">
    <property type="entry name" value="MoCoBD_2"/>
    <property type="match status" value="2"/>
</dbReference>
<dbReference type="Gene3D" id="3.90.1170.50">
    <property type="entry name" value="Aldehyde oxidase/xanthine dehydrogenase, a/b hammerhead"/>
    <property type="match status" value="1"/>
</dbReference>
<dbReference type="AlphaFoldDB" id="A0A501XIQ9"/>
<evidence type="ECO:0000259" key="2">
    <source>
        <dbReference type="SMART" id="SM01008"/>
    </source>
</evidence>
<feature type="transmembrane region" description="Helical" evidence="1">
    <location>
        <begin position="21"/>
        <end position="39"/>
    </location>
</feature>
<dbReference type="InterPro" id="IPR012368">
    <property type="entry name" value="OxRdtase_Mopterin-bd_su_IorB"/>
</dbReference>
<dbReference type="PIRSF" id="PIRSF036389">
    <property type="entry name" value="IOR_B"/>
    <property type="match status" value="1"/>
</dbReference>
<dbReference type="InterPro" id="IPR052516">
    <property type="entry name" value="N-heterocyclic_Hydroxylase"/>
</dbReference>
<dbReference type="RefSeq" id="WP_140928683.1">
    <property type="nucleotide sequence ID" value="NZ_VFSU01000028.1"/>
</dbReference>
<dbReference type="OrthoDB" id="9767994at2"/>
<proteinExistence type="predicted"/>
<dbReference type="InterPro" id="IPR037165">
    <property type="entry name" value="AldOxase/xan_DH_Mopterin-bd_sf"/>
</dbReference>
<protein>
    <submittedName>
        <fullName evidence="3">Xanthine dehydrogenase family protein molybdopterin-binding subunit</fullName>
    </submittedName>
</protein>
<comment type="caution">
    <text evidence="3">The sequence shown here is derived from an EMBL/GenBank/DDBJ whole genome shotgun (WGS) entry which is preliminary data.</text>
</comment>
<dbReference type="InterPro" id="IPR008274">
    <property type="entry name" value="AldOxase/xan_DH_MoCoBD1"/>
</dbReference>
<dbReference type="SMART" id="SM01008">
    <property type="entry name" value="Ald_Xan_dh_C"/>
    <property type="match status" value="1"/>
</dbReference>
<gene>
    <name evidence="3" type="ORF">FJQ54_12160</name>
</gene>
<keyword evidence="1" id="KW-0812">Transmembrane</keyword>
<dbReference type="PANTHER" id="PTHR47495:SF2">
    <property type="entry name" value="ALDEHYDE DEHYDROGENASE"/>
    <property type="match status" value="1"/>
</dbReference>
<sequence length="744" mass="77600">MLKTPPDAPPRKSRFVPSRRGFLIGAGATLGLVVGYALWPRSWPNAWEAGEGETLLGPWVKIGPDGRVTVPVPQAEMGQGVMSGFAQIVADELGANWQMMAVEPAPWHPAYANVGIAGAMTGGLPGVVRGLGKRLGEEAIRRLNLHLTGGSNSISSYHDQLRAAAAEARARLEAAAAEEWSVAASEVHSENGFIVYKANRMPFGAAAKLVDPDKEPPAPVLRAVATRPLDGKPLPRLDLPLKVDGSARFGADVRLPGMVYAAIRHGPVGGSLAAASAPKGVALVKGPNWVAATGLTTWEARRALDSVEASFSVSGRKAGSWIAEELAKAAAGDGGKEVASHGDVAAADGTVIVADYGLPYLAHVCMEPMTATARIVGGRAEVWGPIQSLTLAHWQVAEALGLEADAVVIHPTFLGGGFGRKAEPDAMVEAALIAKAVGKPVQLIWSREEDIGTDRFRPPVQAKLRGVLTADRKLIGWDSRIAVPALGNSFAQRNLPMMASDEDKPNAGDIEGLAEIPYAVEAFRAIHVPVGQPAPLGYWRSVGHSFSGFIVESFMDELAAAAGADPLAFRLAHLTDKPRHAAVLKAAADHGKWGEAAPKGFARGIALHESFGSIAAMVVTAGVVGGRVQILEVVSALDCGRAIAPDSVRQQLEGAAIMGLSAALGEEVTFAEGEAEQRNFHMYEVLKLADSPHRLATVIVPSDGPLGGVGEPGLPCAAPALANALAAATGKRVRQLPLAKAYTA</sequence>
<dbReference type="Gene3D" id="3.30.365.10">
    <property type="entry name" value="Aldehyde oxidase/xanthine dehydrogenase, molybdopterin binding domain"/>
    <property type="match status" value="4"/>
</dbReference>
<organism evidence="3 4">
    <name type="scientific">Sandaracinobacter neustonicus</name>
    <dbReference type="NCBI Taxonomy" id="1715348"/>
    <lineage>
        <taxon>Bacteria</taxon>
        <taxon>Pseudomonadati</taxon>
        <taxon>Pseudomonadota</taxon>
        <taxon>Alphaproteobacteria</taxon>
        <taxon>Sphingomonadales</taxon>
        <taxon>Sphingosinicellaceae</taxon>
        <taxon>Sandaracinobacter</taxon>
    </lineage>
</organism>
<feature type="domain" description="Aldehyde oxidase/xanthine dehydrogenase a/b hammerhead" evidence="2">
    <location>
        <begin position="244"/>
        <end position="315"/>
    </location>
</feature>
<evidence type="ECO:0000313" key="3">
    <source>
        <dbReference type="EMBL" id="TPE60157.1"/>
    </source>
</evidence>
<dbReference type="GO" id="GO:0016491">
    <property type="term" value="F:oxidoreductase activity"/>
    <property type="evidence" value="ECO:0007669"/>
    <property type="project" value="InterPro"/>
</dbReference>
<keyword evidence="1" id="KW-0472">Membrane</keyword>
<dbReference type="PROSITE" id="PS51318">
    <property type="entry name" value="TAT"/>
    <property type="match status" value="1"/>
</dbReference>
<dbReference type="InterPro" id="IPR046867">
    <property type="entry name" value="AldOxase/xan_DH_MoCoBD2"/>
</dbReference>
<dbReference type="SUPFAM" id="SSF56003">
    <property type="entry name" value="Molybdenum cofactor-binding domain"/>
    <property type="match status" value="2"/>
</dbReference>
<reference evidence="3 4" key="1">
    <citation type="submission" date="2019-06" db="EMBL/GenBank/DDBJ databases">
        <authorList>
            <person name="Lee I."/>
            <person name="Jang G.I."/>
            <person name="Hwang C.Y."/>
        </authorList>
    </citation>
    <scope>NUCLEOTIDE SEQUENCE [LARGE SCALE GENOMIC DNA]</scope>
    <source>
        <strain evidence="3 4">PAMC 28131</strain>
    </source>
</reference>
<dbReference type="PANTHER" id="PTHR47495">
    <property type="entry name" value="ALDEHYDE DEHYDROGENASE"/>
    <property type="match status" value="1"/>
</dbReference>
<name>A0A501XIQ9_9SPHN</name>
<dbReference type="InterPro" id="IPR006311">
    <property type="entry name" value="TAT_signal"/>
</dbReference>
<keyword evidence="4" id="KW-1185">Reference proteome</keyword>